<name>A0A1H5XYI6_9BACT</name>
<protein>
    <recommendedName>
        <fullName evidence="3">DUF937 domain-containing protein</fullName>
    </recommendedName>
</protein>
<gene>
    <name evidence="1" type="ORF">SAMN03080598_02721</name>
</gene>
<keyword evidence="2" id="KW-1185">Reference proteome</keyword>
<sequence length="168" mass="16923">MLEKLLKMADGPLQDALAKSGVNASPGTVGTIEDVLGSLLQKQAKSGNLDAVMEMFSGKETSPNSPVVNNLSGDLANGLANKLGIDSKQAMALAATALPLLMNFFNKKVNDAPQANEDIMSSIAKSLQGGGNGGGLESIMGSLLGGSGSKGGGMDLGGLMDLGKGLFK</sequence>
<dbReference type="EMBL" id="FNVR01000016">
    <property type="protein sequence ID" value="SEG16728.1"/>
    <property type="molecule type" value="Genomic_DNA"/>
</dbReference>
<proteinExistence type="predicted"/>
<dbReference type="RefSeq" id="WP_103925372.1">
    <property type="nucleotide sequence ID" value="NZ_FNVR01000016.1"/>
</dbReference>
<evidence type="ECO:0000313" key="2">
    <source>
        <dbReference type="Proteomes" id="UP000236736"/>
    </source>
</evidence>
<organism evidence="1 2">
    <name type="scientific">Algoriphagus boritolerans DSM 17298 = JCM 18970</name>
    <dbReference type="NCBI Taxonomy" id="1120964"/>
    <lineage>
        <taxon>Bacteria</taxon>
        <taxon>Pseudomonadati</taxon>
        <taxon>Bacteroidota</taxon>
        <taxon>Cytophagia</taxon>
        <taxon>Cytophagales</taxon>
        <taxon>Cyclobacteriaceae</taxon>
        <taxon>Algoriphagus</taxon>
    </lineage>
</organism>
<reference evidence="2" key="1">
    <citation type="submission" date="2016-10" db="EMBL/GenBank/DDBJ databases">
        <authorList>
            <person name="Varghese N."/>
            <person name="Submissions S."/>
        </authorList>
    </citation>
    <scope>NUCLEOTIDE SEQUENCE [LARGE SCALE GENOMIC DNA]</scope>
    <source>
        <strain evidence="2">DSM 17298</strain>
    </source>
</reference>
<dbReference type="InterPro" id="IPR009282">
    <property type="entry name" value="DUF937"/>
</dbReference>
<evidence type="ECO:0000313" key="1">
    <source>
        <dbReference type="EMBL" id="SEG16728.1"/>
    </source>
</evidence>
<dbReference type="AlphaFoldDB" id="A0A1H5XYI6"/>
<dbReference type="Proteomes" id="UP000236736">
    <property type="component" value="Unassembled WGS sequence"/>
</dbReference>
<dbReference type="Pfam" id="PF06078">
    <property type="entry name" value="DUF937"/>
    <property type="match status" value="1"/>
</dbReference>
<dbReference type="STRING" id="1120964.GCA_001313265_07490"/>
<accession>A0A1H5XYI6</accession>
<dbReference type="OrthoDB" id="826910at2"/>
<evidence type="ECO:0008006" key="3">
    <source>
        <dbReference type="Google" id="ProtNLM"/>
    </source>
</evidence>